<protein>
    <submittedName>
        <fullName evidence="1">Uncharacterized protein</fullName>
    </submittedName>
</protein>
<reference evidence="1" key="1">
    <citation type="journal article" date="2020" name="Stud. Mycol.">
        <title>101 Dothideomycetes genomes: a test case for predicting lifestyles and emergence of pathogens.</title>
        <authorList>
            <person name="Haridas S."/>
            <person name="Albert R."/>
            <person name="Binder M."/>
            <person name="Bloem J."/>
            <person name="Labutti K."/>
            <person name="Salamov A."/>
            <person name="Andreopoulos B."/>
            <person name="Baker S."/>
            <person name="Barry K."/>
            <person name="Bills G."/>
            <person name="Bluhm B."/>
            <person name="Cannon C."/>
            <person name="Castanera R."/>
            <person name="Culley D."/>
            <person name="Daum C."/>
            <person name="Ezra D."/>
            <person name="Gonzalez J."/>
            <person name="Henrissat B."/>
            <person name="Kuo A."/>
            <person name="Liang C."/>
            <person name="Lipzen A."/>
            <person name="Lutzoni F."/>
            <person name="Magnuson J."/>
            <person name="Mondo S."/>
            <person name="Nolan M."/>
            <person name="Ohm R."/>
            <person name="Pangilinan J."/>
            <person name="Park H.-J."/>
            <person name="Ramirez L."/>
            <person name="Alfaro M."/>
            <person name="Sun H."/>
            <person name="Tritt A."/>
            <person name="Yoshinaga Y."/>
            <person name="Zwiers L.-H."/>
            <person name="Turgeon B."/>
            <person name="Goodwin S."/>
            <person name="Spatafora J."/>
            <person name="Crous P."/>
            <person name="Grigoriev I."/>
        </authorList>
    </citation>
    <scope>NUCLEOTIDE SEQUENCE</scope>
    <source>
        <strain evidence="1">CBS 122681</strain>
    </source>
</reference>
<evidence type="ECO:0000313" key="2">
    <source>
        <dbReference type="Proteomes" id="UP000799324"/>
    </source>
</evidence>
<name>A0A6A6SW20_9PLEO</name>
<proteinExistence type="predicted"/>
<accession>A0A6A6SW20</accession>
<organism evidence="1 2">
    <name type="scientific">Lophiostoma macrostomum CBS 122681</name>
    <dbReference type="NCBI Taxonomy" id="1314788"/>
    <lineage>
        <taxon>Eukaryota</taxon>
        <taxon>Fungi</taxon>
        <taxon>Dikarya</taxon>
        <taxon>Ascomycota</taxon>
        <taxon>Pezizomycotina</taxon>
        <taxon>Dothideomycetes</taxon>
        <taxon>Pleosporomycetidae</taxon>
        <taxon>Pleosporales</taxon>
        <taxon>Lophiostomataceae</taxon>
        <taxon>Lophiostoma</taxon>
    </lineage>
</organism>
<gene>
    <name evidence="1" type="ORF">K491DRAFT_74972</name>
</gene>
<evidence type="ECO:0000313" key="1">
    <source>
        <dbReference type="EMBL" id="KAF2651916.1"/>
    </source>
</evidence>
<dbReference type="AlphaFoldDB" id="A0A6A6SW20"/>
<sequence>MLDKRPWSAGAVASSGSAAQRPVATCNAQPELDGLYLYSARLRPLAHIPSTRCSAALLRARWCLDPASISSRLISMARPGFPLSRLASPPPGERGTNRYRTWSLLANAGMEPFANAWPPPSWACGAVQRPCAAAGLRLLSDRHDESVSGAVECFDVTARAESRGKYRTSVRRAGYPLPSPMCLWSGWQRFSK</sequence>
<dbReference type="Proteomes" id="UP000799324">
    <property type="component" value="Unassembled WGS sequence"/>
</dbReference>
<dbReference type="EMBL" id="MU004414">
    <property type="protein sequence ID" value="KAF2651916.1"/>
    <property type="molecule type" value="Genomic_DNA"/>
</dbReference>
<keyword evidence="2" id="KW-1185">Reference proteome</keyword>